<keyword evidence="7" id="KW-0653">Protein transport</keyword>
<name>A0A839HIC0_9BURK</name>
<evidence type="ECO:0000313" key="9">
    <source>
        <dbReference type="EMBL" id="MBB1160542.1"/>
    </source>
</evidence>
<evidence type="ECO:0000256" key="6">
    <source>
        <dbReference type="ARBA" id="ARBA00023136"/>
    </source>
</evidence>
<feature type="transmembrane region" description="Helical" evidence="8">
    <location>
        <begin position="29"/>
        <end position="48"/>
    </location>
</feature>
<dbReference type="AlphaFoldDB" id="A0A839HIC0"/>
<dbReference type="GO" id="GO:0015031">
    <property type="term" value="P:protein transport"/>
    <property type="evidence" value="ECO:0007669"/>
    <property type="project" value="UniProtKB-KW"/>
</dbReference>
<accession>A0A839HIC0</accession>
<dbReference type="RefSeq" id="WP_182660583.1">
    <property type="nucleotide sequence ID" value="NZ_JACIVI010000001.1"/>
</dbReference>
<evidence type="ECO:0000256" key="8">
    <source>
        <dbReference type="SAM" id="Phobius"/>
    </source>
</evidence>
<dbReference type="PANTHER" id="PTHR30558">
    <property type="entry name" value="EXBD MEMBRANE COMPONENT OF PMF-DRIVEN MACROMOLECULE IMPORT SYSTEM"/>
    <property type="match status" value="1"/>
</dbReference>
<reference evidence="9 10" key="1">
    <citation type="submission" date="2020-08" db="EMBL/GenBank/DDBJ databases">
        <title>Aquariorum lacteus gen. nov., sp. nov., a new member of the family Comamonadaceae, isolated from freshwater aquarium.</title>
        <authorList>
            <person name="Chun S.-J."/>
        </authorList>
    </citation>
    <scope>NUCLEOTIDE SEQUENCE [LARGE SCALE GENOMIC DNA]</scope>
    <source>
        <strain evidence="9 10">SJAQ100</strain>
    </source>
</reference>
<dbReference type="Gene3D" id="3.30.420.270">
    <property type="match status" value="1"/>
</dbReference>
<evidence type="ECO:0000256" key="1">
    <source>
        <dbReference type="ARBA" id="ARBA00004162"/>
    </source>
</evidence>
<comment type="similarity">
    <text evidence="2 7">Belongs to the ExbD/TolR family.</text>
</comment>
<dbReference type="GO" id="GO:0005886">
    <property type="term" value="C:plasma membrane"/>
    <property type="evidence" value="ECO:0007669"/>
    <property type="project" value="UniProtKB-SubCell"/>
</dbReference>
<organism evidence="9 10">
    <name type="scientific">Aquariibacter albus</name>
    <dbReference type="NCBI Taxonomy" id="2759899"/>
    <lineage>
        <taxon>Bacteria</taxon>
        <taxon>Pseudomonadati</taxon>
        <taxon>Pseudomonadota</taxon>
        <taxon>Betaproteobacteria</taxon>
        <taxon>Burkholderiales</taxon>
        <taxon>Sphaerotilaceae</taxon>
        <taxon>Aquariibacter</taxon>
    </lineage>
</organism>
<keyword evidence="3" id="KW-1003">Cell membrane</keyword>
<protein>
    <submittedName>
        <fullName evidence="9">Biopolymer transporter ExbD</fullName>
    </submittedName>
</protein>
<dbReference type="EMBL" id="JACIVI010000001">
    <property type="protein sequence ID" value="MBB1160542.1"/>
    <property type="molecule type" value="Genomic_DNA"/>
</dbReference>
<keyword evidence="7" id="KW-0813">Transport</keyword>
<gene>
    <name evidence="9" type="ORF">H4F90_00920</name>
</gene>
<comment type="subcellular location">
    <subcellularLocation>
        <location evidence="1">Cell membrane</location>
        <topology evidence="1">Single-pass membrane protein</topology>
    </subcellularLocation>
    <subcellularLocation>
        <location evidence="7">Cell membrane</location>
        <topology evidence="7">Single-pass type II membrane protein</topology>
    </subcellularLocation>
</comment>
<evidence type="ECO:0000256" key="7">
    <source>
        <dbReference type="RuleBase" id="RU003879"/>
    </source>
</evidence>
<evidence type="ECO:0000256" key="4">
    <source>
        <dbReference type="ARBA" id="ARBA00022692"/>
    </source>
</evidence>
<dbReference type="InterPro" id="IPR003400">
    <property type="entry name" value="ExbD"/>
</dbReference>
<evidence type="ECO:0000256" key="3">
    <source>
        <dbReference type="ARBA" id="ARBA00022475"/>
    </source>
</evidence>
<dbReference type="PANTHER" id="PTHR30558:SF7">
    <property type="entry name" value="TOL-PAL SYSTEM PROTEIN TOLR"/>
    <property type="match status" value="1"/>
</dbReference>
<comment type="caution">
    <text evidence="9">The sequence shown here is derived from an EMBL/GenBank/DDBJ whole genome shotgun (WGS) entry which is preliminary data.</text>
</comment>
<sequence length="149" mass="15730">MAMQIGAPGGASDEPEVILDINTTPLIDVMLVLLIMLIITIPIQLHAVNLNLPQPQPQPPQAPPEVVRIEVDAASTVFWNGLPLADAAALEARLQAAAAQPVPPEIHLRPDADARYAVVAGVMAATQRAKLDKFGIVGSEQFLSPAAPR</sequence>
<keyword evidence="6 8" id="KW-0472">Membrane</keyword>
<keyword evidence="5 8" id="KW-1133">Transmembrane helix</keyword>
<dbReference type="Pfam" id="PF02472">
    <property type="entry name" value="ExbD"/>
    <property type="match status" value="1"/>
</dbReference>
<evidence type="ECO:0000313" key="10">
    <source>
        <dbReference type="Proteomes" id="UP000586093"/>
    </source>
</evidence>
<proteinExistence type="inferred from homology"/>
<dbReference type="GO" id="GO:0022857">
    <property type="term" value="F:transmembrane transporter activity"/>
    <property type="evidence" value="ECO:0007669"/>
    <property type="project" value="InterPro"/>
</dbReference>
<keyword evidence="10" id="KW-1185">Reference proteome</keyword>
<dbReference type="Proteomes" id="UP000586093">
    <property type="component" value="Unassembled WGS sequence"/>
</dbReference>
<keyword evidence="4 7" id="KW-0812">Transmembrane</keyword>
<evidence type="ECO:0000256" key="2">
    <source>
        <dbReference type="ARBA" id="ARBA00005811"/>
    </source>
</evidence>
<evidence type="ECO:0000256" key="5">
    <source>
        <dbReference type="ARBA" id="ARBA00022989"/>
    </source>
</evidence>